<evidence type="ECO:0000313" key="5">
    <source>
        <dbReference type="Proteomes" id="UP001157974"/>
    </source>
</evidence>
<gene>
    <name evidence="4" type="ORF">NDN08_001460</name>
</gene>
<evidence type="ECO:0000256" key="1">
    <source>
        <dbReference type="ARBA" id="ARBA00038048"/>
    </source>
</evidence>
<dbReference type="Pfam" id="PF03435">
    <property type="entry name" value="Sacchrp_dh_NADP"/>
    <property type="match status" value="1"/>
</dbReference>
<name>A0AAV8UV18_9RHOD</name>
<keyword evidence="2" id="KW-1133">Transmembrane helix</keyword>
<feature type="domain" description="Saccharopine dehydrogenase NADP binding" evidence="3">
    <location>
        <begin position="6"/>
        <end position="131"/>
    </location>
</feature>
<dbReference type="PANTHER" id="PTHR12286:SF5">
    <property type="entry name" value="SACCHAROPINE DEHYDROGENASE-LIKE OXIDOREDUCTASE"/>
    <property type="match status" value="1"/>
</dbReference>
<comment type="caution">
    <text evidence="4">The sequence shown here is derived from an EMBL/GenBank/DDBJ whole genome shotgun (WGS) entry which is preliminary data.</text>
</comment>
<evidence type="ECO:0000256" key="2">
    <source>
        <dbReference type="SAM" id="Phobius"/>
    </source>
</evidence>
<proteinExistence type="inferred from homology"/>
<dbReference type="InterPro" id="IPR036291">
    <property type="entry name" value="NAD(P)-bd_dom_sf"/>
</dbReference>
<dbReference type="SUPFAM" id="SSF51735">
    <property type="entry name" value="NAD(P)-binding Rossmann-fold domains"/>
    <property type="match status" value="1"/>
</dbReference>
<keyword evidence="2" id="KW-0472">Membrane</keyword>
<dbReference type="InterPro" id="IPR005097">
    <property type="entry name" value="Sacchrp_dh_NADP-bd"/>
</dbReference>
<dbReference type="GO" id="GO:0005739">
    <property type="term" value="C:mitochondrion"/>
    <property type="evidence" value="ECO:0007669"/>
    <property type="project" value="TreeGrafter"/>
</dbReference>
<reference evidence="4 5" key="1">
    <citation type="journal article" date="2023" name="Nat. Commun.">
        <title>Origin of minicircular mitochondrial genomes in red algae.</title>
        <authorList>
            <person name="Lee Y."/>
            <person name="Cho C.H."/>
            <person name="Lee Y.M."/>
            <person name="Park S.I."/>
            <person name="Yang J.H."/>
            <person name="West J.A."/>
            <person name="Bhattacharya D."/>
            <person name="Yoon H.S."/>
        </authorList>
    </citation>
    <scope>NUCLEOTIDE SEQUENCE [LARGE SCALE GENOMIC DNA]</scope>
    <source>
        <strain evidence="4 5">CCMP1338</strain>
        <tissue evidence="4">Whole cell</tissue>
    </source>
</reference>
<keyword evidence="5" id="KW-1185">Reference proteome</keyword>
<sequence length="409" mass="45097">MRGVNIIVFGATGFTGKFIVKELKNEKEVRGAKRLSYAVCGRSEEKLKSCFPEERAVVADAADEESMVNAFTGADVVINATGPYRFYGEAVMRACLLANSHYVDVSGEPAFLERAVVEFSEEYEKKKLIAIGSCGFDSIPADLGAYFTSTIFPSTQLISLIRAYHIVHNASKANFTTFESAVHSMRNSGELASIRKELPTSKVKLEYPGGKQKMTKAGDKLDSGLYSMPFPGADASVVRRSQATLFLRDKITPVQFQCYFTVGSWFYVMLSALFGILLTVMTSFPLGVNLLLRFPEFFSGGFFSREGPSDELLDKSTFEMRFVAEGWNSASESSGKPTRKVVTTFAGAEDPFYRFTAAAVVASARCILEERSKIPFGVHTPTVALRKTSILDRLRKRGIKIQVVSDTQI</sequence>
<keyword evidence="2" id="KW-0812">Transmembrane</keyword>
<dbReference type="PANTHER" id="PTHR12286">
    <property type="entry name" value="SACCHAROPINE DEHYDROGENASE-LIKE OXIDOREDUCTASE"/>
    <property type="match status" value="1"/>
</dbReference>
<dbReference type="GO" id="GO:0005811">
    <property type="term" value="C:lipid droplet"/>
    <property type="evidence" value="ECO:0007669"/>
    <property type="project" value="TreeGrafter"/>
</dbReference>
<dbReference type="GO" id="GO:0009247">
    <property type="term" value="P:glycolipid biosynthetic process"/>
    <property type="evidence" value="ECO:0007669"/>
    <property type="project" value="TreeGrafter"/>
</dbReference>
<comment type="similarity">
    <text evidence="1">Belongs to the saccharopine dehydrogenase family.</text>
</comment>
<dbReference type="Proteomes" id="UP001157974">
    <property type="component" value="Unassembled WGS sequence"/>
</dbReference>
<dbReference type="Gene3D" id="3.40.50.720">
    <property type="entry name" value="NAD(P)-binding Rossmann-like Domain"/>
    <property type="match status" value="1"/>
</dbReference>
<accession>A0AAV8UV18</accession>
<dbReference type="AlphaFoldDB" id="A0AAV8UV18"/>
<dbReference type="InterPro" id="IPR051276">
    <property type="entry name" value="Saccharopine_DH-like_oxidrdct"/>
</dbReference>
<feature type="transmembrane region" description="Helical" evidence="2">
    <location>
        <begin position="265"/>
        <end position="292"/>
    </location>
</feature>
<dbReference type="EMBL" id="JAMWBK010000005">
    <property type="protein sequence ID" value="KAJ8904947.1"/>
    <property type="molecule type" value="Genomic_DNA"/>
</dbReference>
<protein>
    <recommendedName>
        <fullName evidence="3">Saccharopine dehydrogenase NADP binding domain-containing protein</fullName>
    </recommendedName>
</protein>
<evidence type="ECO:0000259" key="3">
    <source>
        <dbReference type="Pfam" id="PF03435"/>
    </source>
</evidence>
<organism evidence="4 5">
    <name type="scientific">Rhodosorus marinus</name>
    <dbReference type="NCBI Taxonomy" id="101924"/>
    <lineage>
        <taxon>Eukaryota</taxon>
        <taxon>Rhodophyta</taxon>
        <taxon>Stylonematophyceae</taxon>
        <taxon>Stylonematales</taxon>
        <taxon>Stylonemataceae</taxon>
        <taxon>Rhodosorus</taxon>
    </lineage>
</organism>
<evidence type="ECO:0000313" key="4">
    <source>
        <dbReference type="EMBL" id="KAJ8904947.1"/>
    </source>
</evidence>
<dbReference type="GO" id="GO:0005886">
    <property type="term" value="C:plasma membrane"/>
    <property type="evidence" value="ECO:0007669"/>
    <property type="project" value="TreeGrafter"/>
</dbReference>